<dbReference type="PIRSF" id="PIRSF003128">
    <property type="entry name" value="RecN"/>
    <property type="match status" value="1"/>
</dbReference>
<dbReference type="InterPro" id="IPR003395">
    <property type="entry name" value="RecF/RecN/SMC_N"/>
</dbReference>
<evidence type="ECO:0000313" key="11">
    <source>
        <dbReference type="EMBL" id="SEE64187.1"/>
    </source>
</evidence>
<dbReference type="AlphaFoldDB" id="A0A1H5KIF4"/>
<evidence type="ECO:0000256" key="8">
    <source>
        <dbReference type="ARBA" id="ARBA00033408"/>
    </source>
</evidence>
<keyword evidence="12" id="KW-1185">Reference proteome</keyword>
<keyword evidence="5 9" id="KW-0227">DNA damage</keyword>
<dbReference type="Pfam" id="PF02463">
    <property type="entry name" value="SMC_N"/>
    <property type="match status" value="1"/>
</dbReference>
<dbReference type="EMBL" id="FNUC01000003">
    <property type="protein sequence ID" value="SEE64187.1"/>
    <property type="molecule type" value="Genomic_DNA"/>
</dbReference>
<evidence type="ECO:0000256" key="1">
    <source>
        <dbReference type="ARBA" id="ARBA00003618"/>
    </source>
</evidence>
<reference evidence="12" key="1">
    <citation type="submission" date="2016-10" db="EMBL/GenBank/DDBJ databases">
        <authorList>
            <person name="Varghese N."/>
            <person name="Submissions S."/>
        </authorList>
    </citation>
    <scope>NUCLEOTIDE SEQUENCE [LARGE SCALE GENOMIC DNA]</scope>
    <source>
        <strain evidence="12">DSM 45237</strain>
    </source>
</reference>
<keyword evidence="7 9" id="KW-0234">DNA repair</keyword>
<dbReference type="STRING" id="561176.SAMN04488561_2070"/>
<dbReference type="Proteomes" id="UP000181980">
    <property type="component" value="Unassembled WGS sequence"/>
</dbReference>
<dbReference type="FunFam" id="3.40.50.300:FF:000356">
    <property type="entry name" value="DNA repair protein RecN"/>
    <property type="match status" value="1"/>
</dbReference>
<evidence type="ECO:0000256" key="9">
    <source>
        <dbReference type="PIRNR" id="PIRNR003128"/>
    </source>
</evidence>
<dbReference type="Gene3D" id="3.40.50.300">
    <property type="entry name" value="P-loop containing nucleotide triphosphate hydrolases"/>
    <property type="match status" value="2"/>
</dbReference>
<evidence type="ECO:0000256" key="7">
    <source>
        <dbReference type="ARBA" id="ARBA00023204"/>
    </source>
</evidence>
<comment type="similarity">
    <text evidence="2 9">Belongs to the RecN family.</text>
</comment>
<organism evidence="11 12">
    <name type="scientific">Jiangella alba</name>
    <dbReference type="NCBI Taxonomy" id="561176"/>
    <lineage>
        <taxon>Bacteria</taxon>
        <taxon>Bacillati</taxon>
        <taxon>Actinomycetota</taxon>
        <taxon>Actinomycetes</taxon>
        <taxon>Jiangellales</taxon>
        <taxon>Jiangellaceae</taxon>
        <taxon>Jiangella</taxon>
    </lineage>
</organism>
<dbReference type="InterPro" id="IPR004604">
    <property type="entry name" value="DNA_recomb/repair_RecN"/>
</dbReference>
<dbReference type="InterPro" id="IPR027417">
    <property type="entry name" value="P-loop_NTPase"/>
</dbReference>
<accession>A0A1H5KIF4</accession>
<evidence type="ECO:0000256" key="6">
    <source>
        <dbReference type="ARBA" id="ARBA00022840"/>
    </source>
</evidence>
<keyword evidence="6" id="KW-0067">ATP-binding</keyword>
<proteinExistence type="inferred from homology"/>
<evidence type="ECO:0000256" key="3">
    <source>
        <dbReference type="ARBA" id="ARBA00021315"/>
    </source>
</evidence>
<dbReference type="GO" id="GO:0006310">
    <property type="term" value="P:DNA recombination"/>
    <property type="evidence" value="ECO:0007669"/>
    <property type="project" value="InterPro"/>
</dbReference>
<dbReference type="RefSeq" id="WP_069112945.1">
    <property type="nucleotide sequence ID" value="NZ_FNUC01000003.1"/>
</dbReference>
<comment type="function">
    <text evidence="1 9">May be involved in recombinational repair of damaged DNA.</text>
</comment>
<dbReference type="SUPFAM" id="SSF52540">
    <property type="entry name" value="P-loop containing nucleoside triphosphate hydrolases"/>
    <property type="match status" value="2"/>
</dbReference>
<dbReference type="CDD" id="cd03241">
    <property type="entry name" value="ABC_RecN"/>
    <property type="match status" value="1"/>
</dbReference>
<gene>
    <name evidence="11" type="ORF">SAMN04488561_2070</name>
</gene>
<keyword evidence="4" id="KW-0547">Nucleotide-binding</keyword>
<dbReference type="PANTHER" id="PTHR11059">
    <property type="entry name" value="DNA REPAIR PROTEIN RECN"/>
    <property type="match status" value="1"/>
</dbReference>
<name>A0A1H5KIF4_9ACTN</name>
<evidence type="ECO:0000313" key="12">
    <source>
        <dbReference type="Proteomes" id="UP000181980"/>
    </source>
</evidence>
<feature type="domain" description="RecF/RecN/SMC N-terminal" evidence="10">
    <location>
        <begin position="2"/>
        <end position="531"/>
    </location>
</feature>
<dbReference type="OrthoDB" id="9806954at2"/>
<dbReference type="GO" id="GO:0043590">
    <property type="term" value="C:bacterial nucleoid"/>
    <property type="evidence" value="ECO:0007669"/>
    <property type="project" value="TreeGrafter"/>
</dbReference>
<evidence type="ECO:0000256" key="5">
    <source>
        <dbReference type="ARBA" id="ARBA00022763"/>
    </source>
</evidence>
<sequence>MLEEIRIRGLGVIDDAQLELGSGLTVVTGETGAGKTMVLTGLNLLMGGRADGGAVRTGTSRALVEGRVTIDAGGTVAERAAEAGAELEPAEPAGTGRKKTERVELLLSRTVMAEGRSRAHVGGHSAPVSLLGELADGLVAVHGQSDQQRLLRTSRQLAALDRYAGAAVAEPLAEYATRYARLRAVEAELDEVTSKARERAQEADLLRLGLGEVEGVDPQPGEDDALRGEEGRLAHADALRTAAVTAHQNLSGDETVPDAPDVLGLMAQARQALEPERDHDPELAALADRLAEVAYLVGDVAADLASYGAGVDTDPERLAEVQSRRAALTALTRKYGETIDEVLAWAEQGSRRLLELDGDDERVAELGQERESLTAELGDLASTITKARTEAAARFADDVSVELTALAMPHARIVVEVRPRDAFGPNGVDDVEILFTAHNGAQPRPLDKGASGGELSRLMLAIEVVFAGADPVPTFVFDEVDAGVGGKAAVEVGRRLAMLAKHAQVLVVTHLPQVAAFADHHLKVVKSDDGRVTSSGVETLDDTGRVSELSRMLAGLEGSASARAHAEELLETAASSKRRR</sequence>
<dbReference type="GO" id="GO:0005524">
    <property type="term" value="F:ATP binding"/>
    <property type="evidence" value="ECO:0007669"/>
    <property type="project" value="UniProtKB-KW"/>
</dbReference>
<evidence type="ECO:0000256" key="2">
    <source>
        <dbReference type="ARBA" id="ARBA00009441"/>
    </source>
</evidence>
<protein>
    <recommendedName>
        <fullName evidence="3 9">DNA repair protein RecN</fullName>
    </recommendedName>
    <alternativeName>
        <fullName evidence="8 9">Recombination protein N</fullName>
    </alternativeName>
</protein>
<dbReference type="PANTHER" id="PTHR11059:SF0">
    <property type="entry name" value="DNA REPAIR PROTEIN RECN"/>
    <property type="match status" value="1"/>
</dbReference>
<dbReference type="GO" id="GO:0009432">
    <property type="term" value="P:SOS response"/>
    <property type="evidence" value="ECO:0007669"/>
    <property type="project" value="TreeGrafter"/>
</dbReference>
<dbReference type="GO" id="GO:0006281">
    <property type="term" value="P:DNA repair"/>
    <property type="evidence" value="ECO:0007669"/>
    <property type="project" value="UniProtKB-KW"/>
</dbReference>
<evidence type="ECO:0000259" key="10">
    <source>
        <dbReference type="Pfam" id="PF02463"/>
    </source>
</evidence>
<evidence type="ECO:0000256" key="4">
    <source>
        <dbReference type="ARBA" id="ARBA00022741"/>
    </source>
</evidence>
<dbReference type="NCBIfam" id="TIGR00634">
    <property type="entry name" value="recN"/>
    <property type="match status" value="1"/>
</dbReference>